<dbReference type="RefSeq" id="WP_001126728.1">
    <property type="nucleotide sequence ID" value="NZ_NTWE01000013.1"/>
</dbReference>
<dbReference type="AlphaFoldDB" id="A0A2A8Q1F1"/>
<keyword evidence="3" id="KW-0813">Transport</keyword>
<dbReference type="SUPFAM" id="SSF81345">
    <property type="entry name" value="ABC transporter involved in vitamin B12 uptake, BtuC"/>
    <property type="match status" value="1"/>
</dbReference>
<dbReference type="GO" id="GO:0033214">
    <property type="term" value="P:siderophore-iron import into cell"/>
    <property type="evidence" value="ECO:0007669"/>
    <property type="project" value="TreeGrafter"/>
</dbReference>
<dbReference type="EMBL" id="NTWE01000013">
    <property type="protein sequence ID" value="PEW04651.1"/>
    <property type="molecule type" value="Genomic_DNA"/>
</dbReference>
<evidence type="ECO:0000256" key="7">
    <source>
        <dbReference type="ARBA" id="ARBA00023136"/>
    </source>
</evidence>
<keyword evidence="7 8" id="KW-0472">Membrane</keyword>
<protein>
    <submittedName>
        <fullName evidence="9">Iron ABC transporter permease</fullName>
    </submittedName>
</protein>
<keyword evidence="5 8" id="KW-0812">Transmembrane</keyword>
<dbReference type="InterPro" id="IPR037294">
    <property type="entry name" value="ABC_BtuC-like"/>
</dbReference>
<dbReference type="GO" id="GO:0005886">
    <property type="term" value="C:plasma membrane"/>
    <property type="evidence" value="ECO:0007669"/>
    <property type="project" value="UniProtKB-SubCell"/>
</dbReference>
<feature type="transmembrane region" description="Helical" evidence="8">
    <location>
        <begin position="248"/>
        <end position="277"/>
    </location>
</feature>
<evidence type="ECO:0000256" key="6">
    <source>
        <dbReference type="ARBA" id="ARBA00022989"/>
    </source>
</evidence>
<dbReference type="Pfam" id="PF01032">
    <property type="entry name" value="FecCD"/>
    <property type="match status" value="1"/>
</dbReference>
<dbReference type="FunFam" id="1.10.3470.10:FF:000001">
    <property type="entry name" value="Vitamin B12 ABC transporter permease BtuC"/>
    <property type="match status" value="1"/>
</dbReference>
<reference evidence="9 10" key="1">
    <citation type="submission" date="2017-09" db="EMBL/GenBank/DDBJ databases">
        <title>Large-scale bioinformatics analysis of Bacillus genomes uncovers conserved roles of natural products in bacterial physiology.</title>
        <authorList>
            <consortium name="Agbiome Team Llc"/>
            <person name="Bleich R.M."/>
            <person name="Grubbs K.J."/>
            <person name="Santa Maria K.C."/>
            <person name="Allen S.E."/>
            <person name="Farag S."/>
            <person name="Shank E.A."/>
            <person name="Bowers A."/>
        </authorList>
    </citation>
    <scope>NUCLEOTIDE SEQUENCE [LARGE SCALE GENOMIC DNA]</scope>
    <source>
        <strain evidence="9 10">AFS010695</strain>
    </source>
</reference>
<dbReference type="GO" id="GO:0022857">
    <property type="term" value="F:transmembrane transporter activity"/>
    <property type="evidence" value="ECO:0007669"/>
    <property type="project" value="InterPro"/>
</dbReference>
<dbReference type="PANTHER" id="PTHR30472:SF23">
    <property type="entry name" value="IRON-UPTAKE SYSTEM PERMEASE PROTEIN FEUC"/>
    <property type="match status" value="1"/>
</dbReference>
<dbReference type="Proteomes" id="UP000220635">
    <property type="component" value="Unassembled WGS sequence"/>
</dbReference>
<feature type="transmembrane region" description="Helical" evidence="8">
    <location>
        <begin position="198"/>
        <end position="218"/>
    </location>
</feature>
<dbReference type="PANTHER" id="PTHR30472">
    <property type="entry name" value="FERRIC ENTEROBACTIN TRANSPORT SYSTEM PERMEASE PROTEIN"/>
    <property type="match status" value="1"/>
</dbReference>
<evidence type="ECO:0000313" key="9">
    <source>
        <dbReference type="EMBL" id="PEW04651.1"/>
    </source>
</evidence>
<feature type="transmembrane region" description="Helical" evidence="8">
    <location>
        <begin position="62"/>
        <end position="82"/>
    </location>
</feature>
<evidence type="ECO:0000256" key="1">
    <source>
        <dbReference type="ARBA" id="ARBA00004651"/>
    </source>
</evidence>
<feature type="transmembrane region" description="Helical" evidence="8">
    <location>
        <begin position="125"/>
        <end position="146"/>
    </location>
</feature>
<keyword evidence="6 8" id="KW-1133">Transmembrane helix</keyword>
<dbReference type="CDD" id="cd06550">
    <property type="entry name" value="TM_ABC_iron-siderophores_like"/>
    <property type="match status" value="1"/>
</dbReference>
<comment type="caution">
    <text evidence="9">The sequence shown here is derived from an EMBL/GenBank/DDBJ whole genome shotgun (WGS) entry which is preliminary data.</text>
</comment>
<evidence type="ECO:0000256" key="3">
    <source>
        <dbReference type="ARBA" id="ARBA00022448"/>
    </source>
</evidence>
<dbReference type="OrthoDB" id="9811721at2"/>
<feature type="transmembrane region" description="Helical" evidence="8">
    <location>
        <begin position="315"/>
        <end position="336"/>
    </location>
</feature>
<sequence length="340" mass="36593">MPKSSSQRFVMTMGIIIFLILGATYISLTNGTFDITITDVCKTLLRIDPVPDHDLVIFEFRLPRIVIAGLVGLGLGVAGAVIQGITRNGLADPGILGVNAGAGTAIVIFMFFFQGQLKSTDWVSIMMMPMFGLIGGLGAAIIIYLFSWKNGTLDSQRLLLTGIAIGSGFGAFSMYLSLKMKSTDFEMAAVWVSGSIYSANWKYIVAMLPWLIILIPLIQKKAYLLDLFQLEETSITSLGVSVEREKSILLLSSIGLVSACVAVSGSIGFIGLMAPHIAKRLVGIQHKHIIPTCGAIGMFLVIASDFIAKTVFTPVELPVGIVISIVGVPYFLYLLYKAKA</sequence>
<evidence type="ECO:0000313" key="10">
    <source>
        <dbReference type="Proteomes" id="UP000220635"/>
    </source>
</evidence>
<accession>A0A2A8Q1F1</accession>
<comment type="similarity">
    <text evidence="2">Belongs to the binding-protein-dependent transport system permease family. FecCD subfamily.</text>
</comment>
<comment type="subcellular location">
    <subcellularLocation>
        <location evidence="1">Cell membrane</location>
        <topology evidence="1">Multi-pass membrane protein</topology>
    </subcellularLocation>
</comment>
<proteinExistence type="inferred from homology"/>
<organism evidence="9 10">
    <name type="scientific">Bacillus cereus</name>
    <dbReference type="NCBI Taxonomy" id="1396"/>
    <lineage>
        <taxon>Bacteria</taxon>
        <taxon>Bacillati</taxon>
        <taxon>Bacillota</taxon>
        <taxon>Bacilli</taxon>
        <taxon>Bacillales</taxon>
        <taxon>Bacillaceae</taxon>
        <taxon>Bacillus</taxon>
        <taxon>Bacillus cereus group</taxon>
    </lineage>
</organism>
<keyword evidence="4" id="KW-1003">Cell membrane</keyword>
<feature type="transmembrane region" description="Helical" evidence="8">
    <location>
        <begin position="158"/>
        <end position="178"/>
    </location>
</feature>
<feature type="transmembrane region" description="Helical" evidence="8">
    <location>
        <begin position="9"/>
        <end position="28"/>
    </location>
</feature>
<evidence type="ECO:0000256" key="2">
    <source>
        <dbReference type="ARBA" id="ARBA00007935"/>
    </source>
</evidence>
<dbReference type="Gene3D" id="1.10.3470.10">
    <property type="entry name" value="ABC transporter involved in vitamin B12 uptake, BtuC"/>
    <property type="match status" value="1"/>
</dbReference>
<evidence type="ECO:0000256" key="5">
    <source>
        <dbReference type="ARBA" id="ARBA00022692"/>
    </source>
</evidence>
<dbReference type="InterPro" id="IPR000522">
    <property type="entry name" value="ABC_transptr_permease_BtuC"/>
</dbReference>
<feature type="transmembrane region" description="Helical" evidence="8">
    <location>
        <begin position="94"/>
        <end position="113"/>
    </location>
</feature>
<name>A0A2A8Q1F1_BACCE</name>
<evidence type="ECO:0000256" key="4">
    <source>
        <dbReference type="ARBA" id="ARBA00022475"/>
    </source>
</evidence>
<evidence type="ECO:0000256" key="8">
    <source>
        <dbReference type="SAM" id="Phobius"/>
    </source>
</evidence>
<gene>
    <name evidence="9" type="ORF">CN425_05840</name>
</gene>